<dbReference type="PANTHER" id="PTHR33048">
    <property type="entry name" value="PTH11-LIKE INTEGRAL MEMBRANE PROTEIN (AFU_ORTHOLOGUE AFUA_5G11245)"/>
    <property type="match status" value="1"/>
</dbReference>
<dbReference type="Pfam" id="PF20684">
    <property type="entry name" value="Fung_rhodopsin"/>
    <property type="match status" value="1"/>
</dbReference>
<feature type="transmembrane region" description="Helical" evidence="6">
    <location>
        <begin position="102"/>
        <end position="123"/>
    </location>
</feature>
<organism evidence="8 9">
    <name type="scientific">Ophiocordyceps australis</name>
    <dbReference type="NCBI Taxonomy" id="1399860"/>
    <lineage>
        <taxon>Eukaryota</taxon>
        <taxon>Fungi</taxon>
        <taxon>Dikarya</taxon>
        <taxon>Ascomycota</taxon>
        <taxon>Pezizomycotina</taxon>
        <taxon>Sordariomycetes</taxon>
        <taxon>Hypocreomycetidae</taxon>
        <taxon>Hypocreales</taxon>
        <taxon>Ophiocordycipitaceae</taxon>
        <taxon>Ophiocordyceps</taxon>
    </lineage>
</organism>
<feature type="domain" description="Rhodopsin" evidence="7">
    <location>
        <begin position="41"/>
        <end position="284"/>
    </location>
</feature>
<evidence type="ECO:0000256" key="4">
    <source>
        <dbReference type="ARBA" id="ARBA00023136"/>
    </source>
</evidence>
<keyword evidence="9" id="KW-1185">Reference proteome</keyword>
<feature type="transmembrane region" description="Helical" evidence="6">
    <location>
        <begin position="57"/>
        <end position="82"/>
    </location>
</feature>
<evidence type="ECO:0000256" key="3">
    <source>
        <dbReference type="ARBA" id="ARBA00022989"/>
    </source>
</evidence>
<feature type="transmembrane region" description="Helical" evidence="6">
    <location>
        <begin position="220"/>
        <end position="241"/>
    </location>
</feature>
<name>A0A2C5YMU1_9HYPO</name>
<sequence length="353" mass="38715">MAASGMPAFPDPVNPDDPGRGPLLIGLIWTFSGLALIFVAVRFWVRIAVTKLLNVEDWLMLAAMIANIAGVACLTVSFYNGFGKHDTDLTSSQIVAIGKWMWMAYPPGIVCSILARTSIMILLVRIFGRNARLKWLLIAITILQVVVSLVLTSFIWAQVTPVEGMWNPLIPSKRRLPAHLVDRTGNVAGGLYAIGDLFYVLFPVIDIWKLNMPLRQKMGLCILLALSLVTMGTSIAKAAAGGVSSGINNTKDVLYNIAMSIFWASLEQVFVIMMGCAPPLRNVTKLRIPPASSISASFRGLKFASSRGTGYQMQDSNERDGSTDRIHSTEMVVKLADSVRVPDRGHEYEVYRL</sequence>
<gene>
    <name evidence="8" type="ORF">CDD82_7342</name>
</gene>
<evidence type="ECO:0000313" key="8">
    <source>
        <dbReference type="EMBL" id="PHH70097.1"/>
    </source>
</evidence>
<dbReference type="InterPro" id="IPR049326">
    <property type="entry name" value="Rhodopsin_dom_fungi"/>
</dbReference>
<feature type="transmembrane region" description="Helical" evidence="6">
    <location>
        <begin position="23"/>
        <end position="45"/>
    </location>
</feature>
<dbReference type="EMBL" id="NJEU01000844">
    <property type="protein sequence ID" value="PHH70097.1"/>
    <property type="molecule type" value="Genomic_DNA"/>
</dbReference>
<dbReference type="AlphaFoldDB" id="A0A2C5YMU1"/>
<comment type="subcellular location">
    <subcellularLocation>
        <location evidence="1">Membrane</location>
        <topology evidence="1">Multi-pass membrane protein</topology>
    </subcellularLocation>
</comment>
<evidence type="ECO:0000259" key="7">
    <source>
        <dbReference type="Pfam" id="PF20684"/>
    </source>
</evidence>
<dbReference type="OrthoDB" id="5429740at2759"/>
<dbReference type="GO" id="GO:0016020">
    <property type="term" value="C:membrane"/>
    <property type="evidence" value="ECO:0007669"/>
    <property type="project" value="UniProtKB-SubCell"/>
</dbReference>
<evidence type="ECO:0000313" key="9">
    <source>
        <dbReference type="Proteomes" id="UP000224854"/>
    </source>
</evidence>
<evidence type="ECO:0000256" key="1">
    <source>
        <dbReference type="ARBA" id="ARBA00004141"/>
    </source>
</evidence>
<evidence type="ECO:0000256" key="6">
    <source>
        <dbReference type="SAM" id="Phobius"/>
    </source>
</evidence>
<keyword evidence="3 6" id="KW-1133">Transmembrane helix</keyword>
<dbReference type="InterPro" id="IPR052337">
    <property type="entry name" value="SAT4-like"/>
</dbReference>
<comment type="similarity">
    <text evidence="5">Belongs to the SAT4 family.</text>
</comment>
<protein>
    <recommendedName>
        <fullName evidence="7">Rhodopsin domain-containing protein</fullName>
    </recommendedName>
</protein>
<comment type="caution">
    <text evidence="8">The sequence shown here is derived from an EMBL/GenBank/DDBJ whole genome shotgun (WGS) entry which is preliminary data.</text>
</comment>
<keyword evidence="2 6" id="KW-0812">Transmembrane</keyword>
<feature type="transmembrane region" description="Helical" evidence="6">
    <location>
        <begin position="135"/>
        <end position="157"/>
    </location>
</feature>
<proteinExistence type="inferred from homology"/>
<feature type="transmembrane region" description="Helical" evidence="6">
    <location>
        <begin position="253"/>
        <end position="277"/>
    </location>
</feature>
<keyword evidence="4 6" id="KW-0472">Membrane</keyword>
<evidence type="ECO:0000256" key="5">
    <source>
        <dbReference type="ARBA" id="ARBA00038359"/>
    </source>
</evidence>
<accession>A0A2C5YMU1</accession>
<evidence type="ECO:0000256" key="2">
    <source>
        <dbReference type="ARBA" id="ARBA00022692"/>
    </source>
</evidence>
<dbReference type="Proteomes" id="UP000224854">
    <property type="component" value="Unassembled WGS sequence"/>
</dbReference>
<feature type="transmembrane region" description="Helical" evidence="6">
    <location>
        <begin position="189"/>
        <end position="208"/>
    </location>
</feature>
<dbReference type="PANTHER" id="PTHR33048:SF47">
    <property type="entry name" value="INTEGRAL MEMBRANE PROTEIN-RELATED"/>
    <property type="match status" value="1"/>
</dbReference>
<reference evidence="8 9" key="1">
    <citation type="submission" date="2017-06" db="EMBL/GenBank/DDBJ databases">
        <title>Ant-infecting Ophiocordyceps genomes reveal a high diversity of potential behavioral manipulation genes and a possible major role for enterotoxins.</title>
        <authorList>
            <person name="De Bekker C."/>
            <person name="Evans H.C."/>
            <person name="Brachmann A."/>
            <person name="Hughes D.P."/>
        </authorList>
    </citation>
    <scope>NUCLEOTIDE SEQUENCE [LARGE SCALE GENOMIC DNA]</scope>
    <source>
        <strain evidence="8 9">1348a</strain>
    </source>
</reference>